<reference evidence="1 2" key="1">
    <citation type="submission" date="2018-06" db="EMBL/GenBank/DDBJ databases">
        <title>Comparative genomics reveals the genomic features of Rhizophagus irregularis, R. cerebriforme, R. diaphanum and Gigaspora rosea, and their symbiotic lifestyle signature.</title>
        <authorList>
            <person name="Morin E."/>
            <person name="San Clemente H."/>
            <person name="Chen E.C.H."/>
            <person name="De La Providencia I."/>
            <person name="Hainaut M."/>
            <person name="Kuo A."/>
            <person name="Kohler A."/>
            <person name="Murat C."/>
            <person name="Tang N."/>
            <person name="Roy S."/>
            <person name="Loubradou J."/>
            <person name="Henrissat B."/>
            <person name="Grigoriev I.V."/>
            <person name="Corradi N."/>
            <person name="Roux C."/>
            <person name="Martin F.M."/>
        </authorList>
    </citation>
    <scope>NUCLEOTIDE SEQUENCE [LARGE SCALE GENOMIC DNA]</scope>
    <source>
        <strain evidence="1 2">DAOM 194757</strain>
    </source>
</reference>
<dbReference type="EMBL" id="QKWP01002050">
    <property type="protein sequence ID" value="RIB05093.1"/>
    <property type="molecule type" value="Genomic_DNA"/>
</dbReference>
<dbReference type="Proteomes" id="UP000266673">
    <property type="component" value="Unassembled WGS sequence"/>
</dbReference>
<comment type="caution">
    <text evidence="1">The sequence shown here is derived from an EMBL/GenBank/DDBJ whole genome shotgun (WGS) entry which is preliminary data.</text>
</comment>
<organism evidence="1 2">
    <name type="scientific">Gigaspora rosea</name>
    <dbReference type="NCBI Taxonomy" id="44941"/>
    <lineage>
        <taxon>Eukaryota</taxon>
        <taxon>Fungi</taxon>
        <taxon>Fungi incertae sedis</taxon>
        <taxon>Mucoromycota</taxon>
        <taxon>Glomeromycotina</taxon>
        <taxon>Glomeromycetes</taxon>
        <taxon>Diversisporales</taxon>
        <taxon>Gigasporaceae</taxon>
        <taxon>Gigaspora</taxon>
    </lineage>
</organism>
<evidence type="ECO:0000313" key="2">
    <source>
        <dbReference type="Proteomes" id="UP000266673"/>
    </source>
</evidence>
<sequence length="159" mass="17666">MELIVVCILFSPEDTIGASNFWSLNILCTVCKCEAILVTEVVGICKKRDIVDSSDEVSYCSGIILLSDSFELESSLSVTPSYDKKLTIEQKSFSIFNSCLVCQECDEYYLGLYKKSVENTKQNFQLYYMIIGNLLCILNAGGCSPHVNLGHTQRTPDGC</sequence>
<protein>
    <submittedName>
        <fullName evidence="1">Uncharacterized protein</fullName>
    </submittedName>
</protein>
<evidence type="ECO:0000313" key="1">
    <source>
        <dbReference type="EMBL" id="RIB05093.1"/>
    </source>
</evidence>
<name>A0A397UCL4_9GLOM</name>
<dbReference type="AlphaFoldDB" id="A0A397UCL4"/>
<gene>
    <name evidence="1" type="ORF">C2G38_2047883</name>
</gene>
<keyword evidence="2" id="KW-1185">Reference proteome</keyword>
<proteinExistence type="predicted"/>
<accession>A0A397UCL4</accession>